<name>A0ABT2LVA6_9HYPH</name>
<dbReference type="EMBL" id="JAOCZP010000013">
    <property type="protein sequence ID" value="MCT7378316.1"/>
    <property type="molecule type" value="Genomic_DNA"/>
</dbReference>
<dbReference type="InterPro" id="IPR050204">
    <property type="entry name" value="AraC_XylS_family_regulators"/>
</dbReference>
<dbReference type="SUPFAM" id="SSF46689">
    <property type="entry name" value="Homeodomain-like"/>
    <property type="match status" value="1"/>
</dbReference>
<dbReference type="SMART" id="SM00342">
    <property type="entry name" value="HTH_ARAC"/>
    <property type="match status" value="1"/>
</dbReference>
<feature type="domain" description="HTH araC/xylS-type" evidence="4">
    <location>
        <begin position="215"/>
        <end position="313"/>
    </location>
</feature>
<dbReference type="Proteomes" id="UP001320831">
    <property type="component" value="Unassembled WGS sequence"/>
</dbReference>
<gene>
    <name evidence="5" type="ORF">N5A92_25205</name>
</gene>
<dbReference type="Pfam" id="PF14525">
    <property type="entry name" value="AraC_binding_2"/>
    <property type="match status" value="1"/>
</dbReference>
<organism evidence="5 6">
    <name type="scientific">Chelativorans salis</name>
    <dbReference type="NCBI Taxonomy" id="2978478"/>
    <lineage>
        <taxon>Bacteria</taxon>
        <taxon>Pseudomonadati</taxon>
        <taxon>Pseudomonadota</taxon>
        <taxon>Alphaproteobacteria</taxon>
        <taxon>Hyphomicrobiales</taxon>
        <taxon>Phyllobacteriaceae</taxon>
        <taxon>Chelativorans</taxon>
    </lineage>
</organism>
<keyword evidence="2" id="KW-0238">DNA-binding</keyword>
<evidence type="ECO:0000256" key="1">
    <source>
        <dbReference type="ARBA" id="ARBA00023015"/>
    </source>
</evidence>
<dbReference type="InterPro" id="IPR009057">
    <property type="entry name" value="Homeodomain-like_sf"/>
</dbReference>
<dbReference type="Gene3D" id="1.10.10.60">
    <property type="entry name" value="Homeodomain-like"/>
    <property type="match status" value="2"/>
</dbReference>
<reference evidence="5 6" key="1">
    <citation type="submission" date="2022-09" db="EMBL/GenBank/DDBJ databases">
        <title>Chelativorans salina sp. nov., a novel slightly halophilic bacterium isolated from a saline lake sediment enrichment.</title>
        <authorList>
            <person name="Gao L."/>
            <person name="Fang B.-Z."/>
            <person name="Li W.-J."/>
        </authorList>
    </citation>
    <scope>NUCLEOTIDE SEQUENCE [LARGE SCALE GENOMIC DNA]</scope>
    <source>
        <strain evidence="5 6">EGI FJ00035</strain>
    </source>
</reference>
<keyword evidence="3" id="KW-0804">Transcription</keyword>
<sequence length="316" mass="34717">MPGLRTLHVAEAVAAISARYRPHSLMMPKGETALDFRHHAIVCEGASLNLLRYGPDVVVEAGMFDSFYMLEFPLSGGADVHYGNRRVSSRKGSGLILSPGSYVRSNWHADTTQIMLRLERSYVERAYQRFVGRPLRSTPVFAPEIDLAMLAGRRIARLIGLMVAEQLEISSSSFAAPSPAPLVNAVLETVFEHIPCTAVETASAIAGGPLPYYVHRFKAILDDTSMLGMSIGALAARIGVSQRTLTNGMRRFVGVSPHEYLTMRRMEHACMLLEHSDLSVGDIARHVGYANAGRFAATFRRYSGANPVQFGKFFRA</sequence>
<evidence type="ECO:0000313" key="6">
    <source>
        <dbReference type="Proteomes" id="UP001320831"/>
    </source>
</evidence>
<protein>
    <submittedName>
        <fullName evidence="5">AraC family transcriptional regulator</fullName>
    </submittedName>
</protein>
<dbReference type="PANTHER" id="PTHR46796:SF6">
    <property type="entry name" value="ARAC SUBFAMILY"/>
    <property type="match status" value="1"/>
</dbReference>
<evidence type="ECO:0000313" key="5">
    <source>
        <dbReference type="EMBL" id="MCT7378316.1"/>
    </source>
</evidence>
<accession>A0ABT2LVA6</accession>
<dbReference type="PROSITE" id="PS00041">
    <property type="entry name" value="HTH_ARAC_FAMILY_1"/>
    <property type="match status" value="1"/>
</dbReference>
<dbReference type="InterPro" id="IPR018062">
    <property type="entry name" value="HTH_AraC-typ_CS"/>
</dbReference>
<dbReference type="InterPro" id="IPR018060">
    <property type="entry name" value="HTH_AraC"/>
</dbReference>
<proteinExistence type="predicted"/>
<dbReference type="PANTHER" id="PTHR46796">
    <property type="entry name" value="HTH-TYPE TRANSCRIPTIONAL ACTIVATOR RHAS-RELATED"/>
    <property type="match status" value="1"/>
</dbReference>
<dbReference type="RefSeq" id="WP_260907352.1">
    <property type="nucleotide sequence ID" value="NZ_JAOCZP010000013.1"/>
</dbReference>
<keyword evidence="6" id="KW-1185">Reference proteome</keyword>
<dbReference type="InterPro" id="IPR035418">
    <property type="entry name" value="AraC-bd_2"/>
</dbReference>
<keyword evidence="1" id="KW-0805">Transcription regulation</keyword>
<dbReference type="Pfam" id="PF12833">
    <property type="entry name" value="HTH_18"/>
    <property type="match status" value="1"/>
</dbReference>
<comment type="caution">
    <text evidence="5">The sequence shown here is derived from an EMBL/GenBank/DDBJ whole genome shotgun (WGS) entry which is preliminary data.</text>
</comment>
<evidence type="ECO:0000256" key="2">
    <source>
        <dbReference type="ARBA" id="ARBA00023125"/>
    </source>
</evidence>
<evidence type="ECO:0000259" key="4">
    <source>
        <dbReference type="PROSITE" id="PS01124"/>
    </source>
</evidence>
<dbReference type="PROSITE" id="PS01124">
    <property type="entry name" value="HTH_ARAC_FAMILY_2"/>
    <property type="match status" value="1"/>
</dbReference>
<evidence type="ECO:0000256" key="3">
    <source>
        <dbReference type="ARBA" id="ARBA00023163"/>
    </source>
</evidence>